<sequence length="274" mass="28091">MGASLREAWLWLLLAFLLGLAIGYFVRRRPSRAHATAGSTDTTRIAALEAQYEAHLEDRSLAPLTPAAVGVSAVRVSAIGVSALGISALGVSALGVSALAASAPATVVVPAKKTAARVLAATAPAAARVLAATAPAAARVLAATAPAAARVLAATAPAAKPARRRQASTKQAAKAAVLDLAVAKTALGVTVKLDDLKLIEGIGPRIETLFKADGITSWRELSKANVERLQGVLDAAGPRYKVHNPGSWPRQASLLADGKWAEFKALTDKLKGGR</sequence>
<dbReference type="OrthoDB" id="3298812at2"/>
<dbReference type="Proteomes" id="UP000547973">
    <property type="component" value="Unassembled WGS sequence"/>
</dbReference>
<gene>
    <name evidence="1" type="ORF">BKA03_000939</name>
</gene>
<name>A0A7Y9Z9N8_9MICO</name>
<keyword evidence="1" id="KW-0255">Endonuclease</keyword>
<evidence type="ECO:0000313" key="2">
    <source>
        <dbReference type="Proteomes" id="UP000547973"/>
    </source>
</evidence>
<keyword evidence="1" id="KW-0540">Nuclease</keyword>
<reference evidence="1 2" key="1">
    <citation type="submission" date="2020-07" db="EMBL/GenBank/DDBJ databases">
        <title>Sequencing the genomes of 1000 actinobacteria strains.</title>
        <authorList>
            <person name="Klenk H.-P."/>
        </authorList>
    </citation>
    <scope>NUCLEOTIDE SEQUENCE [LARGE SCALE GENOMIC DNA]</scope>
    <source>
        <strain evidence="1 2">DSM 19970</strain>
    </source>
</reference>
<comment type="caution">
    <text evidence="1">The sequence shown here is derived from an EMBL/GenBank/DDBJ whole genome shotgun (WGS) entry which is preliminary data.</text>
</comment>
<keyword evidence="2" id="KW-1185">Reference proteome</keyword>
<organism evidence="1 2">
    <name type="scientific">Demequina lutea</name>
    <dbReference type="NCBI Taxonomy" id="431489"/>
    <lineage>
        <taxon>Bacteria</taxon>
        <taxon>Bacillati</taxon>
        <taxon>Actinomycetota</taxon>
        <taxon>Actinomycetes</taxon>
        <taxon>Micrococcales</taxon>
        <taxon>Demequinaceae</taxon>
        <taxon>Demequina</taxon>
    </lineage>
</organism>
<proteinExistence type="predicted"/>
<evidence type="ECO:0000313" key="1">
    <source>
        <dbReference type="EMBL" id="NYI40820.1"/>
    </source>
</evidence>
<accession>A0A7Y9Z9N8</accession>
<dbReference type="RefSeq" id="WP_062076078.1">
    <property type="nucleotide sequence ID" value="NZ_BBRC01000016.1"/>
</dbReference>
<protein>
    <submittedName>
        <fullName evidence="1">Putative flap endonuclease-1-like 5' DNA nuclease</fullName>
    </submittedName>
</protein>
<dbReference type="GO" id="GO:0004519">
    <property type="term" value="F:endonuclease activity"/>
    <property type="evidence" value="ECO:0007669"/>
    <property type="project" value="UniProtKB-KW"/>
</dbReference>
<keyword evidence="1" id="KW-0378">Hydrolase</keyword>
<dbReference type="EMBL" id="JACBZO010000001">
    <property type="protein sequence ID" value="NYI40820.1"/>
    <property type="molecule type" value="Genomic_DNA"/>
</dbReference>
<dbReference type="AlphaFoldDB" id="A0A7Y9Z9N8"/>